<dbReference type="InterPro" id="IPR035126">
    <property type="entry name" value="SCVP"/>
</dbReference>
<sequence>MAMILIVFALISSLLACPPTPVPTNPTTASASSTAASTSASSDTSTSSSSTTSSSSSSPVGKREVARVEVTVVTNQKYDPLLNDSHLQVFRMLLNDYLKVNGITYNKDLVQEDVKNEGGNFAVHYTVLSGDCARIKYLVANGERHAEFIENVIVKC</sequence>
<reference evidence="3" key="1">
    <citation type="submission" date="2023-07" db="EMBL/GenBank/DDBJ databases">
        <authorList>
            <consortium name="CYATHOMIX"/>
        </authorList>
    </citation>
    <scope>NUCLEOTIDE SEQUENCE</scope>
    <source>
        <strain evidence="3">N/A</strain>
    </source>
</reference>
<feature type="region of interest" description="Disordered" evidence="1">
    <location>
        <begin position="23"/>
        <end position="64"/>
    </location>
</feature>
<organism evidence="3 4">
    <name type="scientific">Cylicocyclus nassatus</name>
    <name type="common">Nematode worm</name>
    <dbReference type="NCBI Taxonomy" id="53992"/>
    <lineage>
        <taxon>Eukaryota</taxon>
        <taxon>Metazoa</taxon>
        <taxon>Ecdysozoa</taxon>
        <taxon>Nematoda</taxon>
        <taxon>Chromadorea</taxon>
        <taxon>Rhabditida</taxon>
        <taxon>Rhabditina</taxon>
        <taxon>Rhabditomorpha</taxon>
        <taxon>Strongyloidea</taxon>
        <taxon>Strongylidae</taxon>
        <taxon>Cylicocyclus</taxon>
    </lineage>
</organism>
<dbReference type="EMBL" id="CATQJL010000223">
    <property type="protein sequence ID" value="CAJ0597269.1"/>
    <property type="molecule type" value="Genomic_DNA"/>
</dbReference>
<dbReference type="AlphaFoldDB" id="A0AA36GSE5"/>
<feature type="compositionally biased region" description="Low complexity" evidence="1">
    <location>
        <begin position="27"/>
        <end position="58"/>
    </location>
</feature>
<evidence type="ECO:0000313" key="4">
    <source>
        <dbReference type="Proteomes" id="UP001176961"/>
    </source>
</evidence>
<comment type="caution">
    <text evidence="3">The sequence shown here is derived from an EMBL/GenBank/DDBJ whole genome shotgun (WGS) entry which is preliminary data.</text>
</comment>
<dbReference type="Proteomes" id="UP001176961">
    <property type="component" value="Unassembled WGS sequence"/>
</dbReference>
<evidence type="ECO:0000256" key="2">
    <source>
        <dbReference type="SAM" id="SignalP"/>
    </source>
</evidence>
<feature type="signal peptide" evidence="2">
    <location>
        <begin position="1"/>
        <end position="16"/>
    </location>
</feature>
<accession>A0AA36GSE5</accession>
<evidence type="ECO:0000256" key="1">
    <source>
        <dbReference type="SAM" id="MobiDB-lite"/>
    </source>
</evidence>
<keyword evidence="2" id="KW-0732">Signal</keyword>
<gene>
    <name evidence="3" type="ORF">CYNAS_LOCUS9252</name>
</gene>
<feature type="chain" id="PRO_5041433510" evidence="2">
    <location>
        <begin position="17"/>
        <end position="156"/>
    </location>
</feature>
<dbReference type="PANTHER" id="PTHR36955:SF1">
    <property type="entry name" value="SECRETED NEMATODE CLADE V PROTEIN GENE FAMILY"/>
    <property type="match status" value="1"/>
</dbReference>
<name>A0AA36GSE5_CYLNA</name>
<protein>
    <submittedName>
        <fullName evidence="3">Uncharacterized protein</fullName>
    </submittedName>
</protein>
<dbReference type="PANTHER" id="PTHR36955">
    <property type="entry name" value="SECRETED NEMATODE CLADE V PROTEIN GENE FAMILY"/>
    <property type="match status" value="1"/>
</dbReference>
<dbReference type="Pfam" id="PF17619">
    <property type="entry name" value="SCVP"/>
    <property type="match status" value="1"/>
</dbReference>
<evidence type="ECO:0000313" key="3">
    <source>
        <dbReference type="EMBL" id="CAJ0597269.1"/>
    </source>
</evidence>
<keyword evidence="4" id="KW-1185">Reference proteome</keyword>
<proteinExistence type="predicted"/>